<feature type="signal peptide" evidence="2">
    <location>
        <begin position="1"/>
        <end position="24"/>
    </location>
</feature>
<evidence type="ECO:0000313" key="5">
    <source>
        <dbReference type="Proteomes" id="UP001181355"/>
    </source>
</evidence>
<name>A0ABY9RHK0_9BURK</name>
<keyword evidence="5" id="KW-1185">Reference proteome</keyword>
<dbReference type="RefSeq" id="WP_309481632.1">
    <property type="nucleotide sequence ID" value="NZ_CP133720.1"/>
</dbReference>
<evidence type="ECO:0000256" key="1">
    <source>
        <dbReference type="ARBA" id="ARBA00004442"/>
    </source>
</evidence>
<feature type="chain" id="PRO_5046605739" evidence="2">
    <location>
        <begin position="25"/>
        <end position="189"/>
    </location>
</feature>
<dbReference type="EMBL" id="CP133720">
    <property type="protein sequence ID" value="WMW80139.1"/>
    <property type="molecule type" value="Genomic_DNA"/>
</dbReference>
<feature type="domain" description="Outer membrane protein OmpA-like transmembrane" evidence="3">
    <location>
        <begin position="22"/>
        <end position="185"/>
    </location>
</feature>
<protein>
    <submittedName>
        <fullName evidence="4">Outer membrane beta-barrel protein</fullName>
    </submittedName>
</protein>
<sequence length="189" mass="20171">MLKKNIFAAVFAVACAMISAQASAQSYLGGTVGRTKWSVDCTGTNPCSTGAAGFKLYGGYEFNQTFALEGGYVYLNEVSFNISNLKATFNGRGFDLAGVFKTPEMNRFRGFGKVGAAFMKGELIASVGGAQGSDNNYSTQPLVGFGVLYSVDKNLSLRAEFDHRRVKASGYPDTTSNVNMFSVGLQSSF</sequence>
<dbReference type="SUPFAM" id="SSF56925">
    <property type="entry name" value="OMPA-like"/>
    <property type="match status" value="1"/>
</dbReference>
<keyword evidence="2" id="KW-0732">Signal</keyword>
<dbReference type="Pfam" id="PF01389">
    <property type="entry name" value="OmpA_membrane"/>
    <property type="match status" value="1"/>
</dbReference>
<gene>
    <name evidence="4" type="ORF">RF679_16020</name>
</gene>
<evidence type="ECO:0000313" key="4">
    <source>
        <dbReference type="EMBL" id="WMW80139.1"/>
    </source>
</evidence>
<organism evidence="4 5">
    <name type="scientific">Undibacterium cyanobacteriorum</name>
    <dbReference type="NCBI Taxonomy" id="3073561"/>
    <lineage>
        <taxon>Bacteria</taxon>
        <taxon>Pseudomonadati</taxon>
        <taxon>Pseudomonadota</taxon>
        <taxon>Betaproteobacteria</taxon>
        <taxon>Burkholderiales</taxon>
        <taxon>Oxalobacteraceae</taxon>
        <taxon>Undibacterium</taxon>
    </lineage>
</organism>
<accession>A0ABY9RHK0</accession>
<dbReference type="Gene3D" id="2.40.160.20">
    <property type="match status" value="1"/>
</dbReference>
<dbReference type="InterPro" id="IPR011250">
    <property type="entry name" value="OMP/PagP_B-barrel"/>
</dbReference>
<evidence type="ECO:0000256" key="2">
    <source>
        <dbReference type="SAM" id="SignalP"/>
    </source>
</evidence>
<evidence type="ECO:0000259" key="3">
    <source>
        <dbReference type="Pfam" id="PF01389"/>
    </source>
</evidence>
<dbReference type="InterPro" id="IPR000498">
    <property type="entry name" value="OmpA-like_TM_dom"/>
</dbReference>
<reference evidence="4" key="1">
    <citation type="submission" date="2023-09" db="EMBL/GenBank/DDBJ databases">
        <title>Undibacterium sp. 20NA77.5 isolated from freshwater.</title>
        <authorList>
            <person name="Le V."/>
            <person name="Ko S.-R."/>
            <person name="Ahn C.-Y."/>
            <person name="Oh H.-M."/>
        </authorList>
    </citation>
    <scope>NUCLEOTIDE SEQUENCE</scope>
    <source>
        <strain evidence="4">20NA77.5</strain>
    </source>
</reference>
<comment type="subcellular location">
    <subcellularLocation>
        <location evidence="1">Cell outer membrane</location>
    </subcellularLocation>
</comment>
<proteinExistence type="predicted"/>
<dbReference type="Proteomes" id="UP001181355">
    <property type="component" value="Chromosome"/>
</dbReference>
<dbReference type="PROSITE" id="PS51257">
    <property type="entry name" value="PROKAR_LIPOPROTEIN"/>
    <property type="match status" value="1"/>
</dbReference>